<dbReference type="GO" id="GO:0006355">
    <property type="term" value="P:regulation of DNA-templated transcription"/>
    <property type="evidence" value="ECO:0007669"/>
    <property type="project" value="UniProtKB-UniRule"/>
</dbReference>
<reference evidence="4 5" key="1">
    <citation type="journal article" date="2020" name="Nat. Commun.">
        <title>The structures of two archaeal type IV pili illuminate evolutionary relationships.</title>
        <authorList>
            <person name="Wang F."/>
            <person name="Baquero D.P."/>
            <person name="Su Z."/>
            <person name="Beltran L.C."/>
            <person name="Prangishvili D."/>
            <person name="Krupovic M."/>
            <person name="Egelman E.H."/>
        </authorList>
    </citation>
    <scope>NUCLEOTIDE SEQUENCE [LARGE SCALE GENOMIC DNA]</scope>
    <source>
        <strain evidence="4 5">2GA</strain>
    </source>
</reference>
<feature type="binding site" evidence="2">
    <location>
        <position position="28"/>
    </location>
    <ligand>
        <name>Zn(2+)</name>
        <dbReference type="ChEBI" id="CHEBI:29105"/>
    </ligand>
</feature>
<dbReference type="SUPFAM" id="SSF63393">
    <property type="entry name" value="RNA polymerase subunits"/>
    <property type="match status" value="1"/>
</dbReference>
<dbReference type="Proteomes" id="UP000554766">
    <property type="component" value="Unassembled WGS sequence"/>
</dbReference>
<keyword evidence="2" id="KW-0479">Metal-binding</keyword>
<dbReference type="AlphaFoldDB" id="A0A7L4PAV1"/>
<feature type="binding site" evidence="2">
    <location>
        <position position="17"/>
    </location>
    <ligand>
        <name>Zn(2+)</name>
        <dbReference type="ChEBI" id="CHEBI:29105"/>
    </ligand>
</feature>
<keyword evidence="1 2" id="KW-0804">Transcription</keyword>
<feature type="domain" description="Spt4/RpoE2 zinc finger" evidence="3">
    <location>
        <begin position="11"/>
        <end position="71"/>
    </location>
</feature>
<comment type="subunit">
    <text evidence="2">Heterodimer composed of Spt4 and Spt5.</text>
</comment>
<proteinExistence type="inferred from homology"/>
<accession>A0A7L4PAV1</accession>
<keyword evidence="2" id="KW-0862">Zinc</keyword>
<dbReference type="OMA" id="CRECHRI"/>
<dbReference type="HAMAP" id="MF_00949">
    <property type="entry name" value="Spt4_arch"/>
    <property type="match status" value="1"/>
</dbReference>
<evidence type="ECO:0000313" key="4">
    <source>
        <dbReference type="EMBL" id="NYR16095.1"/>
    </source>
</evidence>
<protein>
    <recommendedName>
        <fullName evidence="2">Transcription elongation factor Spt4</fullName>
    </recommendedName>
</protein>
<name>A0A7L4PAV1_9CREN</name>
<dbReference type="Pfam" id="PF06093">
    <property type="entry name" value="Spt4"/>
    <property type="match status" value="1"/>
</dbReference>
<dbReference type="Gene3D" id="2.20.28.90">
    <property type="match status" value="1"/>
</dbReference>
<dbReference type="PANTHER" id="PTHR40704">
    <property type="entry name" value="TRANSCRIPTION ELONGATION FACTOR SPT4"/>
    <property type="match status" value="1"/>
</dbReference>
<sequence length="73" mass="8144">MSTKRRTLSGYKACRRCKLVVPEDAKQCPNCGSEEFALKWRGMIAVIDPAKSCIAKRLGLDKPGIYALELVEE</sequence>
<organism evidence="4 5">
    <name type="scientific">Pyrobaculum arsenaticum</name>
    <dbReference type="NCBI Taxonomy" id="121277"/>
    <lineage>
        <taxon>Archaea</taxon>
        <taxon>Thermoproteota</taxon>
        <taxon>Thermoprotei</taxon>
        <taxon>Thermoproteales</taxon>
        <taxon>Thermoproteaceae</taxon>
        <taxon>Pyrobaculum</taxon>
    </lineage>
</organism>
<dbReference type="GeneID" id="5055483"/>
<dbReference type="InterPro" id="IPR029040">
    <property type="entry name" value="RPABC4/Spt4"/>
</dbReference>
<evidence type="ECO:0000256" key="1">
    <source>
        <dbReference type="ARBA" id="ARBA00023163"/>
    </source>
</evidence>
<dbReference type="InterPro" id="IPR038589">
    <property type="entry name" value="Spt4_dom_sf"/>
</dbReference>
<dbReference type="PANTHER" id="PTHR40704:SF1">
    <property type="entry name" value="TRANSCRIPTION ELONGATION FACTOR SPT4"/>
    <property type="match status" value="1"/>
</dbReference>
<comment type="similarity">
    <text evidence="2">Belongs to the archaeal Spt4 family.</text>
</comment>
<comment type="function">
    <text evidence="2">Stimulates transcription elongation.</text>
</comment>
<evidence type="ECO:0000259" key="3">
    <source>
        <dbReference type="SMART" id="SM01389"/>
    </source>
</evidence>
<comment type="caution">
    <text evidence="4">The sequence shown here is derived from an EMBL/GenBank/DDBJ whole genome shotgun (WGS) entry which is preliminary data.</text>
</comment>
<evidence type="ECO:0000313" key="5">
    <source>
        <dbReference type="Proteomes" id="UP000554766"/>
    </source>
</evidence>
<dbReference type="GO" id="GO:0008270">
    <property type="term" value="F:zinc ion binding"/>
    <property type="evidence" value="ECO:0007669"/>
    <property type="project" value="UniProtKB-UniRule"/>
</dbReference>
<dbReference type="InterPro" id="IPR007178">
    <property type="entry name" value="Spt4_arch"/>
</dbReference>
<dbReference type="EMBL" id="JAAVJF010000004">
    <property type="protein sequence ID" value="NYR16095.1"/>
    <property type="molecule type" value="Genomic_DNA"/>
</dbReference>
<dbReference type="InterPro" id="IPR022800">
    <property type="entry name" value="Spt4/RpoE2_Znf"/>
</dbReference>
<dbReference type="RefSeq" id="WP_011901679.1">
    <property type="nucleotide sequence ID" value="NZ_JAAVJF010000004.1"/>
</dbReference>
<evidence type="ECO:0000256" key="2">
    <source>
        <dbReference type="HAMAP-Rule" id="MF_00949"/>
    </source>
</evidence>
<keyword evidence="5" id="KW-1185">Reference proteome</keyword>
<keyword evidence="2" id="KW-0805">Transcription regulation</keyword>
<feature type="binding site" evidence="2">
    <location>
        <position position="31"/>
    </location>
    <ligand>
        <name>Zn(2+)</name>
        <dbReference type="ChEBI" id="CHEBI:29105"/>
    </ligand>
</feature>
<dbReference type="GO" id="GO:0000428">
    <property type="term" value="C:DNA-directed RNA polymerase complex"/>
    <property type="evidence" value="ECO:0007669"/>
    <property type="project" value="UniProtKB-KW"/>
</dbReference>
<feature type="binding site" evidence="2">
    <location>
        <position position="14"/>
    </location>
    <ligand>
        <name>Zn(2+)</name>
        <dbReference type="ChEBI" id="CHEBI:29105"/>
    </ligand>
</feature>
<gene>
    <name evidence="2" type="primary">spt4</name>
    <name evidence="4" type="ORF">HC235_09175</name>
</gene>
<keyword evidence="4" id="KW-0240">DNA-directed RNA polymerase</keyword>
<dbReference type="NCBIfam" id="NF041664">
    <property type="entry name" value="RNAP_arch_Epp"/>
    <property type="match status" value="1"/>
</dbReference>
<dbReference type="SMART" id="SM01389">
    <property type="entry name" value="Spt4"/>
    <property type="match status" value="1"/>
</dbReference>